<dbReference type="Proteomes" id="UP000789570">
    <property type="component" value="Unassembled WGS sequence"/>
</dbReference>
<dbReference type="EMBL" id="CAJVPQ010002889">
    <property type="protein sequence ID" value="CAG8611652.1"/>
    <property type="molecule type" value="Genomic_DNA"/>
</dbReference>
<dbReference type="GO" id="GO:0016788">
    <property type="term" value="F:hydrolase activity, acting on ester bonds"/>
    <property type="evidence" value="ECO:0007669"/>
    <property type="project" value="InterPro"/>
</dbReference>
<comment type="similarity">
    <text evidence="1">Belongs to the nuclease type I family.</text>
</comment>
<keyword evidence="7" id="KW-0325">Glycoprotein</keyword>
<keyword evidence="4" id="KW-0255">Endonuclease</keyword>
<dbReference type="GO" id="GO:0046872">
    <property type="term" value="F:metal ion binding"/>
    <property type="evidence" value="ECO:0007669"/>
    <property type="project" value="UniProtKB-KW"/>
</dbReference>
<dbReference type="CDD" id="cd11010">
    <property type="entry name" value="S1-P1_nuclease"/>
    <property type="match status" value="1"/>
</dbReference>
<organism evidence="8 9">
    <name type="scientific">Funneliformis caledonium</name>
    <dbReference type="NCBI Taxonomy" id="1117310"/>
    <lineage>
        <taxon>Eukaryota</taxon>
        <taxon>Fungi</taxon>
        <taxon>Fungi incertae sedis</taxon>
        <taxon>Mucoromycota</taxon>
        <taxon>Glomeromycotina</taxon>
        <taxon>Glomeromycetes</taxon>
        <taxon>Glomerales</taxon>
        <taxon>Glomeraceae</taxon>
        <taxon>Funneliformis</taxon>
    </lineage>
</organism>
<evidence type="ECO:0000256" key="6">
    <source>
        <dbReference type="ARBA" id="ARBA00023157"/>
    </source>
</evidence>
<sequence>MNKSSHYAIAIFNRDTINNFIKQNQKDIQKKTPEPKTINRKSYGYVGHEITAVIAQRFLTPEARKNVQLLLPKEAKGDLSFIASWADRIKYTPEYKFTSRMHFINSRNDNPPNQCSAMYIPGRVDLLNAIHNYTNRLDPNNDLAFWPRAEALRFLVHFIGDLHQPLHATGKLNGGNGAKAIFEGHKTNLHFIWDSRLINKHIRELNQTFSNDDQNITNGGRFYDPYVRNILRLMKSVWKKEVSEWIVCNKVAYSFEKETQELFNFNTFDNNRNNNKQIHLGLNSQEAYSSLEKQYPSVSCPEIWVIPINKLNCQIVWNGYKPEIELDEGEYYERIKQTKIVEKLLAVGGIRIAAVLNSLLG</sequence>
<dbReference type="OrthoDB" id="441446at2759"/>
<evidence type="ECO:0000256" key="3">
    <source>
        <dbReference type="ARBA" id="ARBA00022723"/>
    </source>
</evidence>
<evidence type="ECO:0000313" key="8">
    <source>
        <dbReference type="EMBL" id="CAG8611652.1"/>
    </source>
</evidence>
<dbReference type="PANTHER" id="PTHR33146:SF29">
    <property type="entry name" value="S1_P1 NUCLEASE"/>
    <property type="match status" value="1"/>
</dbReference>
<keyword evidence="6" id="KW-1015">Disulfide bond</keyword>
<dbReference type="SUPFAM" id="SSF48537">
    <property type="entry name" value="Phospholipase C/P1 nuclease"/>
    <property type="match status" value="1"/>
</dbReference>
<evidence type="ECO:0000313" key="9">
    <source>
        <dbReference type="Proteomes" id="UP000789570"/>
    </source>
</evidence>
<dbReference type="GO" id="GO:0004519">
    <property type="term" value="F:endonuclease activity"/>
    <property type="evidence" value="ECO:0007669"/>
    <property type="project" value="UniProtKB-KW"/>
</dbReference>
<dbReference type="InterPro" id="IPR008947">
    <property type="entry name" value="PLipase_C/P1_nuclease_dom_sf"/>
</dbReference>
<reference evidence="8" key="1">
    <citation type="submission" date="2021-06" db="EMBL/GenBank/DDBJ databases">
        <authorList>
            <person name="Kallberg Y."/>
            <person name="Tangrot J."/>
            <person name="Rosling A."/>
        </authorList>
    </citation>
    <scope>NUCLEOTIDE SEQUENCE</scope>
    <source>
        <strain evidence="8">UK204</strain>
    </source>
</reference>
<keyword evidence="5" id="KW-0378">Hydrolase</keyword>
<proteinExistence type="inferred from homology"/>
<dbReference type="GO" id="GO:0003676">
    <property type="term" value="F:nucleic acid binding"/>
    <property type="evidence" value="ECO:0007669"/>
    <property type="project" value="InterPro"/>
</dbReference>
<keyword evidence="2" id="KW-0540">Nuclease</keyword>
<gene>
    <name evidence="8" type="ORF">FCALED_LOCUS9103</name>
</gene>
<dbReference type="PANTHER" id="PTHR33146">
    <property type="entry name" value="ENDONUCLEASE 4"/>
    <property type="match status" value="1"/>
</dbReference>
<evidence type="ECO:0000256" key="5">
    <source>
        <dbReference type="ARBA" id="ARBA00022801"/>
    </source>
</evidence>
<keyword evidence="9" id="KW-1185">Reference proteome</keyword>
<dbReference type="GO" id="GO:0006308">
    <property type="term" value="P:DNA catabolic process"/>
    <property type="evidence" value="ECO:0007669"/>
    <property type="project" value="InterPro"/>
</dbReference>
<keyword evidence="3" id="KW-0479">Metal-binding</keyword>
<accession>A0A9N9GM29</accession>
<comment type="caution">
    <text evidence="8">The sequence shown here is derived from an EMBL/GenBank/DDBJ whole genome shotgun (WGS) entry which is preliminary data.</text>
</comment>
<dbReference type="InterPro" id="IPR003154">
    <property type="entry name" value="S1/P1nuclease"/>
</dbReference>
<dbReference type="Pfam" id="PF02265">
    <property type="entry name" value="S1-P1_nuclease"/>
    <property type="match status" value="1"/>
</dbReference>
<dbReference type="Gene3D" id="1.10.575.10">
    <property type="entry name" value="P1 Nuclease"/>
    <property type="match status" value="1"/>
</dbReference>
<name>A0A9N9GM29_9GLOM</name>
<dbReference type="AlphaFoldDB" id="A0A9N9GM29"/>
<evidence type="ECO:0000256" key="4">
    <source>
        <dbReference type="ARBA" id="ARBA00022759"/>
    </source>
</evidence>
<evidence type="ECO:0000256" key="1">
    <source>
        <dbReference type="ARBA" id="ARBA00009547"/>
    </source>
</evidence>
<protein>
    <submittedName>
        <fullName evidence="8">4746_t:CDS:1</fullName>
    </submittedName>
</protein>
<evidence type="ECO:0000256" key="7">
    <source>
        <dbReference type="ARBA" id="ARBA00023180"/>
    </source>
</evidence>
<evidence type="ECO:0000256" key="2">
    <source>
        <dbReference type="ARBA" id="ARBA00022722"/>
    </source>
</evidence>